<dbReference type="SUPFAM" id="SSF53800">
    <property type="entry name" value="Chelatase"/>
    <property type="match status" value="1"/>
</dbReference>
<dbReference type="Proteomes" id="UP000527860">
    <property type="component" value="Unassembled WGS sequence"/>
</dbReference>
<dbReference type="AlphaFoldDB" id="A0A0C2HHE9"/>
<dbReference type="Proteomes" id="UP000031546">
    <property type="component" value="Unassembled WGS sequence"/>
</dbReference>
<reference evidence="3 5" key="1">
    <citation type="submission" date="2015-01" db="EMBL/GenBank/DDBJ databases">
        <title>Genome sequences of high lactate-tolerant strain Salinicoccus roseus W12 with industrial interest.</title>
        <authorList>
            <person name="Wang H."/>
            <person name="Yu B."/>
        </authorList>
    </citation>
    <scope>NUCLEOTIDE SEQUENCE [LARGE SCALE GENOMIC DNA]</scope>
    <source>
        <strain evidence="3 5">W12</strain>
    </source>
</reference>
<reference evidence="4 6" key="4">
    <citation type="submission" date="2022-12" db="EMBL/GenBank/DDBJ databases">
        <title>Genome analysis and biological profiling of marine Salinicoccus roseus MOSEL-ME25.</title>
        <authorList>
            <person name="Mirza F.T."/>
            <person name="Xie Y."/>
            <person name="Shinwari Z.K."/>
        </authorList>
    </citation>
    <scope>NUCLEOTIDE SEQUENCE [LARGE SCALE GENOMIC DNA]</scope>
    <source>
        <strain evidence="4 6">MOSEL-ME25</strain>
    </source>
</reference>
<dbReference type="PANTHER" id="PTHR33542">
    <property type="entry name" value="SIROHYDROCHLORIN FERROCHELATASE, CHLOROPLASTIC"/>
    <property type="match status" value="1"/>
</dbReference>
<dbReference type="InterPro" id="IPR050963">
    <property type="entry name" value="Sirohydro_Cobaltochel/CbiX"/>
</dbReference>
<evidence type="ECO:0000313" key="6">
    <source>
        <dbReference type="Proteomes" id="UP000527860"/>
    </source>
</evidence>
<sequence length="230" mass="25514">MAHDVIVMHGSKREARNAVLEERLDALMAPHGQYSVAFIESTERSVCQVVDGLAEEGARNFNIIPVLFFSASHYSRDIPEALRHIEEKYEDMSWTLAPPMGTHPHMARLVERRVAEAPHSSGTVIVMAHGNADHPEADDELERLVSQLDIGLPAYPAALYGALAVDRLPGRLDMSDDFLIVPIALEDGFLTGKMEEALLEVLPESAMTFAPSVNFDPILKEIIMDHLEKH</sequence>
<reference evidence="4" key="3">
    <citation type="submission" date="2020-04" db="EMBL/GenBank/DDBJ databases">
        <authorList>
            <person name="Tanveer F."/>
            <person name="Xie Y."/>
            <person name="Shinwari Z.K."/>
        </authorList>
    </citation>
    <scope>NUCLEOTIDE SEQUENCE</scope>
    <source>
        <strain evidence="4">MOSEL-ME25</strain>
    </source>
</reference>
<evidence type="ECO:0000256" key="1">
    <source>
        <dbReference type="ARBA" id="ARBA00022723"/>
    </source>
</evidence>
<dbReference type="RefSeq" id="WP_040105673.1">
    <property type="nucleotide sequence ID" value="NZ_JABEVU030000001.1"/>
</dbReference>
<gene>
    <name evidence="4" type="ORF">F7P68_0007170</name>
    <name evidence="3" type="ORF">SN16_05825</name>
</gene>
<dbReference type="InterPro" id="IPR002762">
    <property type="entry name" value="CbiX-like"/>
</dbReference>
<dbReference type="GO" id="GO:0046872">
    <property type="term" value="F:metal ion binding"/>
    <property type="evidence" value="ECO:0007669"/>
    <property type="project" value="UniProtKB-KW"/>
</dbReference>
<evidence type="ECO:0000313" key="3">
    <source>
        <dbReference type="EMBL" id="KIH71074.1"/>
    </source>
</evidence>
<keyword evidence="2" id="KW-0456">Lyase</keyword>
<dbReference type="STRING" id="45670.SN16_05825"/>
<proteinExistence type="predicted"/>
<accession>A0A0C2HHE9</accession>
<dbReference type="EMBL" id="JXII01000004">
    <property type="protein sequence ID" value="KIH71074.1"/>
    <property type="molecule type" value="Genomic_DNA"/>
</dbReference>
<evidence type="ECO:0000313" key="5">
    <source>
        <dbReference type="Proteomes" id="UP000031546"/>
    </source>
</evidence>
<dbReference type="PANTHER" id="PTHR33542:SF3">
    <property type="entry name" value="SIROHYDROCHLORIN FERROCHELATASE, CHLOROPLASTIC"/>
    <property type="match status" value="1"/>
</dbReference>
<evidence type="ECO:0000256" key="2">
    <source>
        <dbReference type="ARBA" id="ARBA00023239"/>
    </source>
</evidence>
<dbReference type="EMBL" id="JABEVU030000001">
    <property type="protein sequence ID" value="MDB0580307.1"/>
    <property type="molecule type" value="Genomic_DNA"/>
</dbReference>
<dbReference type="GeneID" id="77845069"/>
<dbReference type="CDD" id="cd03416">
    <property type="entry name" value="CbiX_SirB_N"/>
    <property type="match status" value="1"/>
</dbReference>
<dbReference type="Gene3D" id="3.40.50.1400">
    <property type="match status" value="1"/>
</dbReference>
<keyword evidence="6" id="KW-1185">Reference proteome</keyword>
<reference evidence="6" key="2">
    <citation type="submission" date="2020-04" db="EMBL/GenBank/DDBJ databases">
        <title>Genome analysis and biological profiling of marine Cellulosimicrobium funkei MOSEL-ME6.</title>
        <authorList>
            <person name="Tanveer F."/>
            <person name="Xie Y."/>
            <person name="Shinwari Z.K."/>
        </authorList>
    </citation>
    <scope>NUCLEOTIDE SEQUENCE [LARGE SCALE GENOMIC DNA]</scope>
    <source>
        <strain evidence="6">MOSEL-ME25</strain>
    </source>
</reference>
<evidence type="ECO:0000313" key="4">
    <source>
        <dbReference type="EMBL" id="MDB0580307.1"/>
    </source>
</evidence>
<keyword evidence="1" id="KW-0479">Metal-binding</keyword>
<protein>
    <submittedName>
        <fullName evidence="4">Sirohydrochlorin chelatase</fullName>
    </submittedName>
</protein>
<name>A0A0C2HHE9_9STAP</name>
<dbReference type="GO" id="GO:0016829">
    <property type="term" value="F:lyase activity"/>
    <property type="evidence" value="ECO:0007669"/>
    <property type="project" value="UniProtKB-KW"/>
</dbReference>
<organism evidence="3 5">
    <name type="scientific">Salinicoccus roseus</name>
    <dbReference type="NCBI Taxonomy" id="45670"/>
    <lineage>
        <taxon>Bacteria</taxon>
        <taxon>Bacillati</taxon>
        <taxon>Bacillota</taxon>
        <taxon>Bacilli</taxon>
        <taxon>Bacillales</taxon>
        <taxon>Staphylococcaceae</taxon>
        <taxon>Salinicoccus</taxon>
    </lineage>
</organism>
<dbReference type="OrthoDB" id="9797895at2"/>
<dbReference type="Pfam" id="PF01903">
    <property type="entry name" value="CbiX"/>
    <property type="match status" value="1"/>
</dbReference>
<comment type="caution">
    <text evidence="3">The sequence shown here is derived from an EMBL/GenBank/DDBJ whole genome shotgun (WGS) entry which is preliminary data.</text>
</comment>